<dbReference type="PANTHER" id="PTHR43401">
    <property type="entry name" value="L-THREONINE 3-DEHYDROGENASE"/>
    <property type="match status" value="1"/>
</dbReference>
<evidence type="ECO:0000313" key="4">
    <source>
        <dbReference type="EMBL" id="KPM47249.1"/>
    </source>
</evidence>
<dbReference type="Pfam" id="PF00107">
    <property type="entry name" value="ADH_zinc_N"/>
    <property type="match status" value="1"/>
</dbReference>
<dbReference type="InterPro" id="IPR011032">
    <property type="entry name" value="GroES-like_sf"/>
</dbReference>
<dbReference type="Gene3D" id="3.90.180.10">
    <property type="entry name" value="Medium-chain alcohol dehydrogenases, catalytic domain"/>
    <property type="match status" value="1"/>
</dbReference>
<dbReference type="OrthoDB" id="9787435at2"/>
<gene>
    <name evidence="4" type="ORF">AFM12_15740</name>
</gene>
<comment type="caution">
    <text evidence="4">The sequence shown here is derived from an EMBL/GenBank/DDBJ whole genome shotgun (WGS) entry which is preliminary data.</text>
</comment>
<dbReference type="Pfam" id="PF08240">
    <property type="entry name" value="ADH_N"/>
    <property type="match status" value="1"/>
</dbReference>
<dbReference type="SUPFAM" id="SSF51735">
    <property type="entry name" value="NAD(P)-binding Rossmann-fold domains"/>
    <property type="match status" value="1"/>
</dbReference>
<protein>
    <recommendedName>
        <fullName evidence="6">Alcohol dehydrogenase</fullName>
    </recommendedName>
</protein>
<evidence type="ECO:0000313" key="5">
    <source>
        <dbReference type="Proteomes" id="UP000050454"/>
    </source>
</evidence>
<accession>A0A0P7BS51</accession>
<dbReference type="EMBL" id="LGTQ01000012">
    <property type="protein sequence ID" value="KPM47249.1"/>
    <property type="molecule type" value="Genomic_DNA"/>
</dbReference>
<evidence type="ECO:0000259" key="2">
    <source>
        <dbReference type="Pfam" id="PF00107"/>
    </source>
</evidence>
<dbReference type="PANTHER" id="PTHR43401:SF3">
    <property type="entry name" value="L-GALACTONATE-5-DEHYDROGENASE"/>
    <property type="match status" value="1"/>
</dbReference>
<dbReference type="InterPro" id="IPR050129">
    <property type="entry name" value="Zn_alcohol_dh"/>
</dbReference>
<dbReference type="InterPro" id="IPR013154">
    <property type="entry name" value="ADH-like_N"/>
</dbReference>
<feature type="domain" description="Alcohol dehydrogenase-like N-terminal" evidence="3">
    <location>
        <begin position="24"/>
        <end position="132"/>
    </location>
</feature>
<keyword evidence="5" id="KW-1185">Reference proteome</keyword>
<dbReference type="Gene3D" id="3.40.50.720">
    <property type="entry name" value="NAD(P)-binding Rossmann-like Domain"/>
    <property type="match status" value="1"/>
</dbReference>
<dbReference type="AlphaFoldDB" id="A0A0P7BS51"/>
<dbReference type="GO" id="GO:0016491">
    <property type="term" value="F:oxidoreductase activity"/>
    <property type="evidence" value="ECO:0007669"/>
    <property type="project" value="UniProtKB-KW"/>
</dbReference>
<dbReference type="InterPro" id="IPR013149">
    <property type="entry name" value="ADH-like_C"/>
</dbReference>
<evidence type="ECO:0000256" key="1">
    <source>
        <dbReference type="ARBA" id="ARBA00023002"/>
    </source>
</evidence>
<evidence type="ECO:0000259" key="3">
    <source>
        <dbReference type="Pfam" id="PF08240"/>
    </source>
</evidence>
<evidence type="ECO:0008006" key="6">
    <source>
        <dbReference type="Google" id="ProtNLM"/>
    </source>
</evidence>
<dbReference type="STRING" id="1605367.AFM12_15740"/>
<reference evidence="4 5" key="1">
    <citation type="submission" date="2015-07" db="EMBL/GenBank/DDBJ databases">
        <title>The draft genome sequence of Leadbetterella sp. JN14-9.</title>
        <authorList>
            <person name="Liu Y."/>
            <person name="Du J."/>
            <person name="Shao Z."/>
        </authorList>
    </citation>
    <scope>NUCLEOTIDE SEQUENCE [LARGE SCALE GENOMIC DNA]</scope>
    <source>
        <strain evidence="4 5">JN14-9</strain>
    </source>
</reference>
<dbReference type="InterPro" id="IPR036291">
    <property type="entry name" value="NAD(P)-bd_dom_sf"/>
</dbReference>
<name>A0A0P7BS51_9BACT</name>
<dbReference type="SUPFAM" id="SSF50129">
    <property type="entry name" value="GroES-like"/>
    <property type="match status" value="1"/>
</dbReference>
<sequence>MKALQLTQRGEFNWTEIEKPRLEQPDQVLVKIKAIGICGTDIHAFGGNQPFFSYPRILGHELGVEVIETGSAVKDLKLGDRCSVEPYLNCGNCQACLKGKSNCCESLQVLGVHTDGGMTEYLVLPENKLHKAEGLGYEELSIVETYGIGCHAVSRAGVKAGDKVLLIGAGPIGITAIDFAKIEGAEVHVYDLSQNRLDFCETHLKGDVFLREDPPENEYDVVFDATGNSQSMKRALNYLAHGGRLVFIGLFQGDYSFNDPYFHKKETTLLSSRNALPADFTRIINLMESGKLELSEVITHKVTFDETPAFFATLREKPDLVKGVILL</sequence>
<feature type="domain" description="Alcohol dehydrogenase-like C-terminal" evidence="2">
    <location>
        <begin position="171"/>
        <end position="288"/>
    </location>
</feature>
<dbReference type="CDD" id="cd08261">
    <property type="entry name" value="Zn_ADH7"/>
    <property type="match status" value="1"/>
</dbReference>
<dbReference type="RefSeq" id="WP_055150033.1">
    <property type="nucleotide sequence ID" value="NZ_JXSZ01000012.1"/>
</dbReference>
<organism evidence="4 5">
    <name type="scientific">Jiulongibacter sediminis</name>
    <dbReference type="NCBI Taxonomy" id="1605367"/>
    <lineage>
        <taxon>Bacteria</taxon>
        <taxon>Pseudomonadati</taxon>
        <taxon>Bacteroidota</taxon>
        <taxon>Cytophagia</taxon>
        <taxon>Cytophagales</taxon>
        <taxon>Leadbetterellaceae</taxon>
        <taxon>Jiulongibacter</taxon>
    </lineage>
</organism>
<dbReference type="PATRIC" id="fig|1605367.3.peg.574"/>
<proteinExistence type="predicted"/>
<keyword evidence="1" id="KW-0560">Oxidoreductase</keyword>
<dbReference type="Proteomes" id="UP000050454">
    <property type="component" value="Unassembled WGS sequence"/>
</dbReference>